<organism evidence="6 7">
    <name type="scientific">Nocardia cyriacigeorgica</name>
    <dbReference type="NCBI Taxonomy" id="135487"/>
    <lineage>
        <taxon>Bacteria</taxon>
        <taxon>Bacillati</taxon>
        <taxon>Actinomycetota</taxon>
        <taxon>Actinomycetes</taxon>
        <taxon>Mycobacteriales</taxon>
        <taxon>Nocardiaceae</taxon>
        <taxon>Nocardia</taxon>
    </lineage>
</organism>
<proteinExistence type="predicted"/>
<evidence type="ECO:0000256" key="2">
    <source>
        <dbReference type="ARBA" id="ARBA00022692"/>
    </source>
</evidence>
<feature type="transmembrane region" description="Helical" evidence="5">
    <location>
        <begin position="20"/>
        <end position="40"/>
    </location>
</feature>
<name>A0A6P1CIL2_9NOCA</name>
<evidence type="ECO:0000256" key="5">
    <source>
        <dbReference type="SAM" id="Phobius"/>
    </source>
</evidence>
<evidence type="ECO:0000313" key="7">
    <source>
        <dbReference type="Proteomes" id="UP000471166"/>
    </source>
</evidence>
<protein>
    <submittedName>
        <fullName evidence="6">DoxX family membrane protein</fullName>
    </submittedName>
</protein>
<dbReference type="InterPro" id="IPR032808">
    <property type="entry name" value="DoxX"/>
</dbReference>
<comment type="subcellular location">
    <subcellularLocation>
        <location evidence="1">Membrane</location>
        <topology evidence="1">Multi-pass membrane protein</topology>
    </subcellularLocation>
</comment>
<dbReference type="RefSeq" id="WP_163842730.1">
    <property type="nucleotide sequence ID" value="NZ_JAAGVB010000008.1"/>
</dbReference>
<reference evidence="6 7" key="1">
    <citation type="submission" date="2020-01" db="EMBL/GenBank/DDBJ databases">
        <title>Genetics and antimicrobial susceptibilities of Nocardia species isolated from the soil; a comparison with species isolated from humans.</title>
        <authorList>
            <person name="Carrasco G."/>
            <person name="Monzon S."/>
            <person name="Sansegundo M."/>
            <person name="Garcia E."/>
            <person name="Garrido N."/>
            <person name="Medina M.J."/>
            <person name="Villalon P."/>
            <person name="Ramirez-Arocha A.C."/>
            <person name="Jimenez P."/>
            <person name="Cuesta I."/>
            <person name="Valdezate S."/>
        </authorList>
    </citation>
    <scope>NUCLEOTIDE SEQUENCE [LARGE SCALE GENOMIC DNA]</scope>
    <source>
        <strain evidence="6 7">CNM20110626</strain>
    </source>
</reference>
<keyword evidence="2 5" id="KW-0812">Transmembrane</keyword>
<dbReference type="Proteomes" id="UP000471166">
    <property type="component" value="Unassembled WGS sequence"/>
</dbReference>
<keyword evidence="4 5" id="KW-0472">Membrane</keyword>
<gene>
    <name evidence="6" type="ORF">GV791_06690</name>
</gene>
<feature type="transmembrane region" description="Helical" evidence="5">
    <location>
        <begin position="80"/>
        <end position="100"/>
    </location>
</feature>
<evidence type="ECO:0000256" key="4">
    <source>
        <dbReference type="ARBA" id="ARBA00023136"/>
    </source>
</evidence>
<accession>A0A6P1CIL2</accession>
<evidence type="ECO:0000256" key="1">
    <source>
        <dbReference type="ARBA" id="ARBA00004141"/>
    </source>
</evidence>
<evidence type="ECO:0000256" key="3">
    <source>
        <dbReference type="ARBA" id="ARBA00022989"/>
    </source>
</evidence>
<evidence type="ECO:0000313" key="6">
    <source>
        <dbReference type="EMBL" id="NEW32248.1"/>
    </source>
</evidence>
<dbReference type="Pfam" id="PF07681">
    <property type="entry name" value="DoxX"/>
    <property type="match status" value="1"/>
</dbReference>
<dbReference type="AlphaFoldDB" id="A0A6P1CIL2"/>
<sequence>MTYTYTTDTPSDAAVRLKYWSAATIFARLTLGAGFLSAVADRFGLWGEPGTGNVAWGEFDSFTAYVDDLAPYMPDVLVDITAWASTAAEVVLGVALLLGIALRWTAVASLATLLAFGGSMFFFSGFESPLNASVFSAAAAALLALSPERAHVLSIDSLRRGPSTRAGAGK</sequence>
<dbReference type="EMBL" id="JAAGVB010000008">
    <property type="protein sequence ID" value="NEW32248.1"/>
    <property type="molecule type" value="Genomic_DNA"/>
</dbReference>
<feature type="transmembrane region" description="Helical" evidence="5">
    <location>
        <begin position="107"/>
        <end position="126"/>
    </location>
</feature>
<keyword evidence="3 5" id="KW-1133">Transmembrane helix</keyword>
<dbReference type="GO" id="GO:0016020">
    <property type="term" value="C:membrane"/>
    <property type="evidence" value="ECO:0007669"/>
    <property type="project" value="UniProtKB-SubCell"/>
</dbReference>
<comment type="caution">
    <text evidence="6">The sequence shown here is derived from an EMBL/GenBank/DDBJ whole genome shotgun (WGS) entry which is preliminary data.</text>
</comment>